<sequence>MRPLFQAQGSFTAERIEDPEAERFQPLLERCEDFFQLCFGRPARPDEGRQLPLERPPGVPSEAGHLIAVRDTSGQWVGVLEGLQGYRKPGEAYLGLMLLAPHVRGLGLGAALLHGYEDWLRSEGMHVLRVGVSEPNTSALRFWRRMGFEDEEWVGPMRQGELNYRVLRMRKTLTSPAATP</sequence>
<feature type="domain" description="N-acetyltransferase" evidence="3">
    <location>
        <begin position="14"/>
        <end position="174"/>
    </location>
</feature>
<reference evidence="4 5" key="1">
    <citation type="submission" date="2019-06" db="EMBL/GenBank/DDBJ databases">
        <authorList>
            <person name="Livingstone P."/>
            <person name="Whitworth D."/>
        </authorList>
    </citation>
    <scope>NUCLEOTIDE SEQUENCE [LARGE SCALE GENOMIC DNA]</scope>
    <source>
        <strain evidence="4 5">AM401</strain>
    </source>
</reference>
<dbReference type="RefSeq" id="WP_141646948.1">
    <property type="nucleotide sequence ID" value="NZ_VIFM01000198.1"/>
</dbReference>
<organism evidence="4 5">
    <name type="scientific">Myxococcus llanfairpwllgwyngyllgogerychwyrndrobwllllantysiliogogogochensis</name>
    <dbReference type="NCBI Taxonomy" id="2590453"/>
    <lineage>
        <taxon>Bacteria</taxon>
        <taxon>Pseudomonadati</taxon>
        <taxon>Myxococcota</taxon>
        <taxon>Myxococcia</taxon>
        <taxon>Myxococcales</taxon>
        <taxon>Cystobacterineae</taxon>
        <taxon>Myxococcaceae</taxon>
        <taxon>Myxococcus</taxon>
    </lineage>
</organism>
<dbReference type="PANTHER" id="PTHR43877">
    <property type="entry name" value="AMINOALKYLPHOSPHONATE N-ACETYLTRANSFERASE-RELATED-RELATED"/>
    <property type="match status" value="1"/>
</dbReference>
<dbReference type="Pfam" id="PF00583">
    <property type="entry name" value="Acetyltransf_1"/>
    <property type="match status" value="1"/>
</dbReference>
<dbReference type="PANTHER" id="PTHR43877:SF2">
    <property type="entry name" value="AMINOALKYLPHOSPHONATE N-ACETYLTRANSFERASE-RELATED"/>
    <property type="match status" value="1"/>
</dbReference>
<name>A0A540WQK1_9BACT</name>
<dbReference type="Gene3D" id="3.40.630.30">
    <property type="match status" value="1"/>
</dbReference>
<keyword evidence="5" id="KW-1185">Reference proteome</keyword>
<dbReference type="SUPFAM" id="SSF55729">
    <property type="entry name" value="Acyl-CoA N-acyltransferases (Nat)"/>
    <property type="match status" value="1"/>
</dbReference>
<dbReference type="InterPro" id="IPR016181">
    <property type="entry name" value="Acyl_CoA_acyltransferase"/>
</dbReference>
<proteinExistence type="predicted"/>
<evidence type="ECO:0000313" key="5">
    <source>
        <dbReference type="Proteomes" id="UP000315369"/>
    </source>
</evidence>
<protein>
    <submittedName>
        <fullName evidence="4">GNAT family N-acetyltransferase</fullName>
    </submittedName>
</protein>
<comment type="caution">
    <text evidence="4">The sequence shown here is derived from an EMBL/GenBank/DDBJ whole genome shotgun (WGS) entry which is preliminary data.</text>
</comment>
<evidence type="ECO:0000259" key="3">
    <source>
        <dbReference type="PROSITE" id="PS51186"/>
    </source>
</evidence>
<dbReference type="GO" id="GO:0016747">
    <property type="term" value="F:acyltransferase activity, transferring groups other than amino-acyl groups"/>
    <property type="evidence" value="ECO:0007669"/>
    <property type="project" value="InterPro"/>
</dbReference>
<dbReference type="AlphaFoldDB" id="A0A540WQK1"/>
<dbReference type="PROSITE" id="PS51186">
    <property type="entry name" value="GNAT"/>
    <property type="match status" value="1"/>
</dbReference>
<evidence type="ECO:0000256" key="1">
    <source>
        <dbReference type="ARBA" id="ARBA00022679"/>
    </source>
</evidence>
<dbReference type="EMBL" id="VIFM01000198">
    <property type="protein sequence ID" value="TQF11289.1"/>
    <property type="molecule type" value="Genomic_DNA"/>
</dbReference>
<keyword evidence="2" id="KW-0012">Acyltransferase</keyword>
<dbReference type="Proteomes" id="UP000315369">
    <property type="component" value="Unassembled WGS sequence"/>
</dbReference>
<gene>
    <name evidence="4" type="ORF">FJV41_35015</name>
</gene>
<accession>A0A540WQK1</accession>
<dbReference type="InterPro" id="IPR050832">
    <property type="entry name" value="Bact_Acetyltransf"/>
</dbReference>
<evidence type="ECO:0000313" key="4">
    <source>
        <dbReference type="EMBL" id="TQF11289.1"/>
    </source>
</evidence>
<dbReference type="CDD" id="cd04301">
    <property type="entry name" value="NAT_SF"/>
    <property type="match status" value="1"/>
</dbReference>
<evidence type="ECO:0000256" key="2">
    <source>
        <dbReference type="ARBA" id="ARBA00023315"/>
    </source>
</evidence>
<dbReference type="OrthoDB" id="9805924at2"/>
<keyword evidence="1 4" id="KW-0808">Transferase</keyword>
<dbReference type="InterPro" id="IPR000182">
    <property type="entry name" value="GNAT_dom"/>
</dbReference>